<protein>
    <recommendedName>
        <fullName evidence="3">DUF2163 domain-containing protein</fullName>
    </recommendedName>
</protein>
<dbReference type="RefSeq" id="WP_091574671.1">
    <property type="nucleotide sequence ID" value="NZ_FMXM01000002.1"/>
</dbReference>
<reference evidence="1 2" key="1">
    <citation type="submission" date="2016-10" db="EMBL/GenBank/DDBJ databases">
        <authorList>
            <person name="de Groot N.N."/>
        </authorList>
    </citation>
    <scope>NUCLEOTIDE SEQUENCE [LARGE SCALE GENOMIC DNA]</scope>
    <source>
        <strain evidence="1 2">CGMCC 1.12097</strain>
    </source>
</reference>
<dbReference type="EMBL" id="FMXM01000002">
    <property type="protein sequence ID" value="SDA39092.1"/>
    <property type="molecule type" value="Genomic_DNA"/>
</dbReference>
<accession>A0A1G5UZP2</accession>
<evidence type="ECO:0000313" key="2">
    <source>
        <dbReference type="Proteomes" id="UP000198588"/>
    </source>
</evidence>
<organism evidence="1 2">
    <name type="scientific">Mesorhizobium qingshengii</name>
    <dbReference type="NCBI Taxonomy" id="1165689"/>
    <lineage>
        <taxon>Bacteria</taxon>
        <taxon>Pseudomonadati</taxon>
        <taxon>Pseudomonadota</taxon>
        <taxon>Alphaproteobacteria</taxon>
        <taxon>Hyphomicrobiales</taxon>
        <taxon>Phyllobacteriaceae</taxon>
        <taxon>Mesorhizobium</taxon>
    </lineage>
</organism>
<proteinExistence type="predicted"/>
<dbReference type="OrthoDB" id="8113381at2"/>
<dbReference type="STRING" id="1165689.SAMN02927914_00109"/>
<dbReference type="AlphaFoldDB" id="A0A1G5UZP2"/>
<evidence type="ECO:0008006" key="3">
    <source>
        <dbReference type="Google" id="ProtNLM"/>
    </source>
</evidence>
<sequence>MSTSLDPAVQALVDDGQFVRLDLVRFDLAGKGAVPPKTVGYHRGGRPFTFNGLTYLPNRWLAPGAFTSAVGPSPTKRTIVFSYAPTVNPDDAIATIRSYNYLNAPVIITVLAGDPATDQVAGVLTSIIYRIDAVRFPRGAADKNGQRSLTVEIDLVPPGRSVRGSTLVKISPADQNFDNDPADTSLEYVATNAKIQEEWGQRSG</sequence>
<evidence type="ECO:0000313" key="1">
    <source>
        <dbReference type="EMBL" id="SDA39092.1"/>
    </source>
</evidence>
<gene>
    <name evidence="1" type="ORF">SAMN02927914_00109</name>
</gene>
<name>A0A1G5UZP2_9HYPH</name>
<dbReference type="Proteomes" id="UP000198588">
    <property type="component" value="Unassembled WGS sequence"/>
</dbReference>